<comment type="caution">
    <text evidence="1">The sequence shown here is derived from an EMBL/GenBank/DDBJ whole genome shotgun (WGS) entry which is preliminary data.</text>
</comment>
<name>A0AA89BXB4_PINIB</name>
<dbReference type="PANTHER" id="PTHR14187:SF5">
    <property type="entry name" value="HEAT SHOCK 70 KDA PROTEIN 12A"/>
    <property type="match status" value="1"/>
</dbReference>
<dbReference type="PANTHER" id="PTHR14187">
    <property type="entry name" value="ALPHA KINASE/ELONGATION FACTOR 2 KINASE"/>
    <property type="match status" value="1"/>
</dbReference>
<evidence type="ECO:0000313" key="1">
    <source>
        <dbReference type="EMBL" id="KAK3099964.1"/>
    </source>
</evidence>
<gene>
    <name evidence="1" type="ORF">FSP39_012638</name>
</gene>
<organism evidence="1 2">
    <name type="scientific">Pinctada imbricata</name>
    <name type="common">Atlantic pearl-oyster</name>
    <name type="synonym">Pinctada martensii</name>
    <dbReference type="NCBI Taxonomy" id="66713"/>
    <lineage>
        <taxon>Eukaryota</taxon>
        <taxon>Metazoa</taxon>
        <taxon>Spiralia</taxon>
        <taxon>Lophotrochozoa</taxon>
        <taxon>Mollusca</taxon>
        <taxon>Bivalvia</taxon>
        <taxon>Autobranchia</taxon>
        <taxon>Pteriomorphia</taxon>
        <taxon>Pterioida</taxon>
        <taxon>Pterioidea</taxon>
        <taxon>Pteriidae</taxon>
        <taxon>Pinctada</taxon>
    </lineage>
</organism>
<dbReference type="EMBL" id="VSWD01000006">
    <property type="protein sequence ID" value="KAK3099964.1"/>
    <property type="molecule type" value="Genomic_DNA"/>
</dbReference>
<accession>A0AA89BXB4</accession>
<reference evidence="1" key="1">
    <citation type="submission" date="2019-08" db="EMBL/GenBank/DDBJ databases">
        <title>The improved chromosome-level genome for the pearl oyster Pinctada fucata martensii using PacBio sequencing and Hi-C.</title>
        <authorList>
            <person name="Zheng Z."/>
        </authorList>
    </citation>
    <scope>NUCLEOTIDE SEQUENCE</scope>
    <source>
        <strain evidence="1">ZZ-2019</strain>
        <tissue evidence="1">Adductor muscle</tissue>
    </source>
</reference>
<dbReference type="AlphaFoldDB" id="A0AA89BXB4"/>
<keyword evidence="2" id="KW-1185">Reference proteome</keyword>
<evidence type="ECO:0000313" key="2">
    <source>
        <dbReference type="Proteomes" id="UP001186944"/>
    </source>
</evidence>
<protein>
    <submittedName>
        <fullName evidence="1">Uncharacterized protein</fullName>
    </submittedName>
</protein>
<proteinExistence type="predicted"/>
<sequence>MLQDPSLRKKGGDIQQDPVAVPTAKHQNTRCKNTKDLNSMRRKRDIRHVNIKHKRLHINRRDQWATGADFGRPFATPVANGVVSLITCAQPSHFSNNPEVSKNVQLWCKTTSSLGYSGLAVLKGAVYVGHVPVLNVRKYSEPVPVLEGAEYLGDVQYAVSLRAPRYSFGMQSWPEWNSTNYPHSKKTRIGDKDRCADVFLKYSTKGEYISPGTKRSHSVHAVKKEDYLESAIYTSDKEEDPKFTDEVGCRRFCLIRVDLPNLPKGATMEVQGTMIFGWKELRVQITDLNSRQLYADVTIDLN</sequence>
<dbReference type="Proteomes" id="UP001186944">
    <property type="component" value="Unassembled WGS sequence"/>
</dbReference>